<feature type="region of interest" description="Disordered" evidence="6">
    <location>
        <begin position="1"/>
        <end position="49"/>
    </location>
</feature>
<reference evidence="8" key="1">
    <citation type="journal article" date="2015" name="PLoS Genet.">
        <title>The dynamic genome and transcriptome of the human fungal pathogen Blastomyces and close relative Emmonsia.</title>
        <authorList>
            <person name="Munoz J.F."/>
            <person name="Gauthier G.M."/>
            <person name="Desjardins C.A."/>
            <person name="Gallo J.E."/>
            <person name="Holder J."/>
            <person name="Sullivan T.D."/>
            <person name="Marty A.J."/>
            <person name="Carmen J.C."/>
            <person name="Chen Z."/>
            <person name="Ding L."/>
            <person name="Gujja S."/>
            <person name="Magrini V."/>
            <person name="Misas E."/>
            <person name="Mitreva M."/>
            <person name="Priest M."/>
            <person name="Saif S."/>
            <person name="Whiston E.A."/>
            <person name="Young S."/>
            <person name="Zeng Q."/>
            <person name="Goldman W.E."/>
            <person name="Mardis E.R."/>
            <person name="Taylor J.W."/>
            <person name="McEwen J.G."/>
            <person name="Clay O.K."/>
            <person name="Klein B.S."/>
            <person name="Cuomo C.A."/>
        </authorList>
    </citation>
    <scope>NUCLEOTIDE SEQUENCE [LARGE SCALE GENOMIC DNA]</scope>
    <source>
        <strain evidence="8">UAMH 3008</strain>
    </source>
</reference>
<dbReference type="PANTHER" id="PTHR10972:SF102">
    <property type="entry name" value="OXYSTEROL-BINDING PROTEIN"/>
    <property type="match status" value="1"/>
</dbReference>
<dbReference type="InterPro" id="IPR037239">
    <property type="entry name" value="OSBP_sf"/>
</dbReference>
<dbReference type="Gene3D" id="1.10.287.2720">
    <property type="match status" value="1"/>
</dbReference>
<evidence type="ECO:0000256" key="3">
    <source>
        <dbReference type="ARBA" id="ARBA00023055"/>
    </source>
</evidence>
<dbReference type="GO" id="GO:0032934">
    <property type="term" value="F:sterol binding"/>
    <property type="evidence" value="ECO:0007669"/>
    <property type="project" value="TreeGrafter"/>
</dbReference>
<comment type="similarity">
    <text evidence="1 5">Belongs to the OSBP family.</text>
</comment>
<proteinExistence type="inferred from homology"/>
<dbReference type="Gene3D" id="2.40.160.120">
    <property type="match status" value="1"/>
</dbReference>
<evidence type="ECO:0000256" key="5">
    <source>
        <dbReference type="RuleBase" id="RU003844"/>
    </source>
</evidence>
<name>A0A0G2HSZ6_9EURO</name>
<dbReference type="OrthoDB" id="14833at2759"/>
<comment type="caution">
    <text evidence="7">The sequence shown here is derived from an EMBL/GenBank/DDBJ whole genome shotgun (WGS) entry which is preliminary data.</text>
</comment>
<dbReference type="InterPro" id="IPR018494">
    <property type="entry name" value="Oxysterol-bd_CS"/>
</dbReference>
<evidence type="ECO:0000313" key="8">
    <source>
        <dbReference type="Proteomes" id="UP000034164"/>
    </source>
</evidence>
<dbReference type="Gene3D" id="3.30.70.3490">
    <property type="match status" value="1"/>
</dbReference>
<feature type="compositionally biased region" description="Polar residues" evidence="6">
    <location>
        <begin position="524"/>
        <end position="538"/>
    </location>
</feature>
<dbReference type="Pfam" id="PF01237">
    <property type="entry name" value="Oxysterol_BP"/>
    <property type="match status" value="1"/>
</dbReference>
<evidence type="ECO:0008006" key="9">
    <source>
        <dbReference type="Google" id="ProtNLM"/>
    </source>
</evidence>
<evidence type="ECO:0000313" key="7">
    <source>
        <dbReference type="EMBL" id="KKZ61262.1"/>
    </source>
</evidence>
<dbReference type="GO" id="GO:0016020">
    <property type="term" value="C:membrane"/>
    <property type="evidence" value="ECO:0007669"/>
    <property type="project" value="TreeGrafter"/>
</dbReference>
<feature type="compositionally biased region" description="Basic residues" evidence="6">
    <location>
        <begin position="10"/>
        <end position="22"/>
    </location>
</feature>
<evidence type="ECO:0000256" key="2">
    <source>
        <dbReference type="ARBA" id="ARBA00022448"/>
    </source>
</evidence>
<dbReference type="GO" id="GO:0006869">
    <property type="term" value="P:lipid transport"/>
    <property type="evidence" value="ECO:0007669"/>
    <property type="project" value="UniProtKB-KW"/>
</dbReference>
<evidence type="ECO:0000256" key="6">
    <source>
        <dbReference type="SAM" id="MobiDB-lite"/>
    </source>
</evidence>
<feature type="compositionally biased region" description="Low complexity" evidence="6">
    <location>
        <begin position="457"/>
        <end position="469"/>
    </location>
</feature>
<dbReference type="Proteomes" id="UP000034164">
    <property type="component" value="Unassembled WGS sequence"/>
</dbReference>
<sequence>MLPKIPLVHQHGHHTHHQGRSRSSKDNSVSSFDESSGASSPNAEDETVIEPEQGNVLTHIISQLRPGADLGRVTLPTFILEPRSMLERITNFMAHPETLLPMPEIDDPIQRFVSVVKFYLSGWHIRPSGVKKPLNPILGETFTCYWDYEDGTRSYYISEQTCHHPPKSSYFFMAPEHHIRIDGTVKPRSKFLGNSAASMMEGIAILSFLNRGEPGKGERYIVTQPNMYARGILWGKMKYELGDHSVVRCPENNLSADIEFKTKGYFSGTYNAIGGSIKDDKTGDILYELSGLWNGEMFIKNVATGQKELLFNATNAKHTPPLVRPLVEQEPRESQRLWSSTVQALIVRNHDLATEEKTKIEDMQRVEASKRVEDGVEWRPKLFRHVQGGPGGSEDGEEDLEWILNAKIDPHNPSLAEQQILSVAAILPGQKPSRQFEIPPHSSSRSKKEETASSSGQPATTITAPTTQQHNDNLIDFSEGSSNTHSNENKFLKQGISAGSMDILGGDGQDDSPSTTYHPLDMSNIMTPLQPTISPTRTRSLHRRDSTASDNDEFVDARS</sequence>
<gene>
    <name evidence="7" type="ORF">EMCG_04135</name>
</gene>
<feature type="region of interest" description="Disordered" evidence="6">
    <location>
        <begin position="431"/>
        <end position="488"/>
    </location>
</feature>
<dbReference type="GO" id="GO:0032541">
    <property type="term" value="C:cortical endoplasmic reticulum"/>
    <property type="evidence" value="ECO:0007669"/>
    <property type="project" value="TreeGrafter"/>
</dbReference>
<accession>A0A0G2HSZ6</accession>
<dbReference type="InterPro" id="IPR000648">
    <property type="entry name" value="Oxysterol-bd"/>
</dbReference>
<dbReference type="FunFam" id="2.40.160.120:FF:000007">
    <property type="entry name" value="Oxysterol binding protein"/>
    <property type="match status" value="1"/>
</dbReference>
<dbReference type="GO" id="GO:0005829">
    <property type="term" value="C:cytosol"/>
    <property type="evidence" value="ECO:0007669"/>
    <property type="project" value="TreeGrafter"/>
</dbReference>
<dbReference type="EMBL" id="LCZI01001320">
    <property type="protein sequence ID" value="KKZ61262.1"/>
    <property type="molecule type" value="Genomic_DNA"/>
</dbReference>
<evidence type="ECO:0000256" key="1">
    <source>
        <dbReference type="ARBA" id="ARBA00008842"/>
    </source>
</evidence>
<keyword evidence="2" id="KW-0813">Transport</keyword>
<dbReference type="VEuPathDB" id="FungiDB:EMCG_04135"/>
<keyword evidence="4" id="KW-0446">Lipid-binding</keyword>
<dbReference type="FunFam" id="1.10.287.2720:FF:000001">
    <property type="entry name" value="Oxysterol-binding OBPalpha"/>
    <property type="match status" value="1"/>
</dbReference>
<protein>
    <recommendedName>
        <fullName evidence="9">Oxysterol-binding protein</fullName>
    </recommendedName>
</protein>
<dbReference type="PANTHER" id="PTHR10972">
    <property type="entry name" value="OXYSTEROL-BINDING PROTEIN-RELATED"/>
    <property type="match status" value="1"/>
</dbReference>
<dbReference type="PROSITE" id="PS01013">
    <property type="entry name" value="OSBP"/>
    <property type="match status" value="1"/>
</dbReference>
<dbReference type="SUPFAM" id="SSF144000">
    <property type="entry name" value="Oxysterol-binding protein-like"/>
    <property type="match status" value="1"/>
</dbReference>
<feature type="compositionally biased region" description="Acidic residues" evidence="6">
    <location>
        <begin position="550"/>
        <end position="559"/>
    </location>
</feature>
<organism evidence="7 8">
    <name type="scientific">[Emmonsia] crescens</name>
    <dbReference type="NCBI Taxonomy" id="73230"/>
    <lineage>
        <taxon>Eukaryota</taxon>
        <taxon>Fungi</taxon>
        <taxon>Dikarya</taxon>
        <taxon>Ascomycota</taxon>
        <taxon>Pezizomycotina</taxon>
        <taxon>Eurotiomycetes</taxon>
        <taxon>Eurotiomycetidae</taxon>
        <taxon>Onygenales</taxon>
        <taxon>Ajellomycetaceae</taxon>
        <taxon>Emergomyces</taxon>
    </lineage>
</organism>
<dbReference type="AlphaFoldDB" id="A0A0G2HSZ6"/>
<evidence type="ECO:0000256" key="4">
    <source>
        <dbReference type="ARBA" id="ARBA00023121"/>
    </source>
</evidence>
<feature type="region of interest" description="Disordered" evidence="6">
    <location>
        <begin position="500"/>
        <end position="559"/>
    </location>
</feature>
<feature type="compositionally biased region" description="Low complexity" evidence="6">
    <location>
        <begin position="26"/>
        <end position="36"/>
    </location>
</feature>
<keyword evidence="3" id="KW-0445">Lipid transport</keyword>